<accession>W9H328</accession>
<dbReference type="Pfam" id="PF14552">
    <property type="entry name" value="Tautomerase_2"/>
    <property type="match status" value="1"/>
</dbReference>
<name>W9H328_9PROT</name>
<evidence type="ECO:0000313" key="2">
    <source>
        <dbReference type="Proteomes" id="UP000019486"/>
    </source>
</evidence>
<sequence length="127" mass="14282">MPFARIDLVQGKSADYRRTIGEVIYDAMVDILKAPLDDRFQVINEHPAENLIADPNYLGITRTGDCILIQLTLNAGRTVEQKKGFYKAVADGLHDRLGLRREDVFISLVEVPKENWSFGNGEAQYAT</sequence>
<comment type="caution">
    <text evidence="1">The sequence shown here is derived from an EMBL/GenBank/DDBJ whole genome shotgun (WGS) entry which is preliminary data.</text>
</comment>
<dbReference type="InterPro" id="IPR037479">
    <property type="entry name" value="Tauto_MSAD"/>
</dbReference>
<organism evidence="1 2">
    <name type="scientific">Skermanella stibiiresistens SB22</name>
    <dbReference type="NCBI Taxonomy" id="1385369"/>
    <lineage>
        <taxon>Bacteria</taxon>
        <taxon>Pseudomonadati</taxon>
        <taxon>Pseudomonadota</taxon>
        <taxon>Alphaproteobacteria</taxon>
        <taxon>Rhodospirillales</taxon>
        <taxon>Azospirillaceae</taxon>
        <taxon>Skermanella</taxon>
    </lineage>
</organism>
<dbReference type="STRING" id="1385369.N825_14665"/>
<dbReference type="InterPro" id="IPR014347">
    <property type="entry name" value="Tautomerase/MIF_sf"/>
</dbReference>
<dbReference type="Gene3D" id="3.30.429.10">
    <property type="entry name" value="Macrophage Migration Inhibitory Factor"/>
    <property type="match status" value="1"/>
</dbReference>
<keyword evidence="2" id="KW-1185">Reference proteome</keyword>
<dbReference type="PATRIC" id="fig|1385369.3.peg.4805"/>
<dbReference type="AlphaFoldDB" id="W9H328"/>
<reference evidence="1 2" key="1">
    <citation type="submission" date="2013-08" db="EMBL/GenBank/DDBJ databases">
        <title>The genome sequence of Skermanella stibiiresistens.</title>
        <authorList>
            <person name="Zhu W."/>
            <person name="Wang G."/>
        </authorList>
    </citation>
    <scope>NUCLEOTIDE SEQUENCE [LARGE SCALE GENOMIC DNA]</scope>
    <source>
        <strain evidence="1 2">SB22</strain>
    </source>
</reference>
<dbReference type="EMBL" id="AVFL01000020">
    <property type="protein sequence ID" value="EWY38153.1"/>
    <property type="molecule type" value="Genomic_DNA"/>
</dbReference>
<dbReference type="PANTHER" id="PTHR38460">
    <property type="entry name" value="TAUTOMERASE YOLI-RELATED"/>
    <property type="match status" value="1"/>
</dbReference>
<protein>
    <submittedName>
        <fullName evidence="1">4-oxalocrotonate tautomerase</fullName>
    </submittedName>
</protein>
<dbReference type="OrthoDB" id="9804765at2"/>
<dbReference type="SUPFAM" id="SSF55331">
    <property type="entry name" value="Tautomerase/MIF"/>
    <property type="match status" value="1"/>
</dbReference>
<dbReference type="Proteomes" id="UP000019486">
    <property type="component" value="Unassembled WGS sequence"/>
</dbReference>
<dbReference type="RefSeq" id="WP_037457711.1">
    <property type="nucleotide sequence ID" value="NZ_AVFL01000020.1"/>
</dbReference>
<evidence type="ECO:0000313" key="1">
    <source>
        <dbReference type="EMBL" id="EWY38153.1"/>
    </source>
</evidence>
<gene>
    <name evidence="1" type="ORF">N825_14665</name>
</gene>
<dbReference type="PANTHER" id="PTHR38460:SF1">
    <property type="entry name" value="TAUTOMERASE YOLI-RELATED"/>
    <property type="match status" value="1"/>
</dbReference>
<proteinExistence type="predicted"/>